<evidence type="ECO:0000313" key="1">
    <source>
        <dbReference type="EMBL" id="KAG7169692.1"/>
    </source>
</evidence>
<dbReference type="EMBL" id="JAHLQT010015640">
    <property type="protein sequence ID" value="KAG7169692.1"/>
    <property type="molecule type" value="Genomic_DNA"/>
</dbReference>
<organism evidence="1 2">
    <name type="scientific">Homarus americanus</name>
    <name type="common">American lobster</name>
    <dbReference type="NCBI Taxonomy" id="6706"/>
    <lineage>
        <taxon>Eukaryota</taxon>
        <taxon>Metazoa</taxon>
        <taxon>Ecdysozoa</taxon>
        <taxon>Arthropoda</taxon>
        <taxon>Crustacea</taxon>
        <taxon>Multicrustacea</taxon>
        <taxon>Malacostraca</taxon>
        <taxon>Eumalacostraca</taxon>
        <taxon>Eucarida</taxon>
        <taxon>Decapoda</taxon>
        <taxon>Pleocyemata</taxon>
        <taxon>Astacidea</taxon>
        <taxon>Nephropoidea</taxon>
        <taxon>Nephropidae</taxon>
        <taxon>Homarus</taxon>
    </lineage>
</organism>
<dbReference type="Proteomes" id="UP000747542">
    <property type="component" value="Unassembled WGS sequence"/>
</dbReference>
<sequence length="245" mass="26512">MLSSRGAQVLCGGAGCARVWPGVNLTLIPTLLGASADDDGFVWLTPSACDKCICTRLSLVTEEESPSVSHQELYLSGNFDPLGGGESVQYLPAGGVLLEERDVKDNLLFILGLKCGGHGLAWTTAPARGVANVWWRGGEAPCSADTRASSATTTLIIIVTRANRSPHYLLLLPTLFSTNIFSCLGYSPPKMAYGYDYSQGMSEAERKLEALTQQIEEEMEKQEQEGEYYGLLEAWIGKRVKLISV</sequence>
<evidence type="ECO:0000313" key="2">
    <source>
        <dbReference type="Proteomes" id="UP000747542"/>
    </source>
</evidence>
<reference evidence="1" key="1">
    <citation type="journal article" date="2021" name="Sci. Adv.">
        <title>The American lobster genome reveals insights on longevity, neural, and immune adaptations.</title>
        <authorList>
            <person name="Polinski J.M."/>
            <person name="Zimin A.V."/>
            <person name="Clark K.F."/>
            <person name="Kohn A.B."/>
            <person name="Sadowski N."/>
            <person name="Timp W."/>
            <person name="Ptitsyn A."/>
            <person name="Khanna P."/>
            <person name="Romanova D.Y."/>
            <person name="Williams P."/>
            <person name="Greenwood S.J."/>
            <person name="Moroz L.L."/>
            <person name="Walt D.R."/>
            <person name="Bodnar A.G."/>
        </authorList>
    </citation>
    <scope>NUCLEOTIDE SEQUENCE</scope>
    <source>
        <strain evidence="1">GMGI-L3</strain>
    </source>
</reference>
<keyword evidence="2" id="KW-1185">Reference proteome</keyword>
<proteinExistence type="predicted"/>
<feature type="non-terminal residue" evidence="1">
    <location>
        <position position="245"/>
    </location>
</feature>
<protein>
    <submittedName>
        <fullName evidence="1">Uncharacterized protein</fullName>
    </submittedName>
</protein>
<dbReference type="AlphaFoldDB" id="A0A8J5K5N5"/>
<dbReference type="PROSITE" id="PS51257">
    <property type="entry name" value="PROKAR_LIPOPROTEIN"/>
    <property type="match status" value="1"/>
</dbReference>
<name>A0A8J5K5N5_HOMAM</name>
<accession>A0A8J5K5N5</accession>
<comment type="caution">
    <text evidence="1">The sequence shown here is derived from an EMBL/GenBank/DDBJ whole genome shotgun (WGS) entry which is preliminary data.</text>
</comment>
<gene>
    <name evidence="1" type="ORF">Hamer_G013317</name>
</gene>